<evidence type="ECO:0000313" key="5">
    <source>
        <dbReference type="EMBL" id="KAL2074508.1"/>
    </source>
</evidence>
<dbReference type="InterPro" id="IPR020471">
    <property type="entry name" value="AKR"/>
</dbReference>
<dbReference type="Proteomes" id="UP001595075">
    <property type="component" value="Unassembled WGS sequence"/>
</dbReference>
<keyword evidence="6" id="KW-1185">Reference proteome</keyword>
<dbReference type="PANTHER" id="PTHR43827">
    <property type="entry name" value="2,5-DIKETO-D-GLUCONIC ACID REDUCTASE"/>
    <property type="match status" value="1"/>
</dbReference>
<dbReference type="Pfam" id="PF00248">
    <property type="entry name" value="Aldo_ket_red"/>
    <property type="match status" value="1"/>
</dbReference>
<gene>
    <name evidence="5" type="ORF">VTL71DRAFT_8286</name>
</gene>
<dbReference type="EMBL" id="JAZHXI010000002">
    <property type="protein sequence ID" value="KAL2074508.1"/>
    <property type="molecule type" value="Genomic_DNA"/>
</dbReference>
<proteinExistence type="inferred from homology"/>
<evidence type="ECO:0000256" key="3">
    <source>
        <dbReference type="ARBA" id="ARBA00023002"/>
    </source>
</evidence>
<evidence type="ECO:0000259" key="4">
    <source>
        <dbReference type="Pfam" id="PF00248"/>
    </source>
</evidence>
<evidence type="ECO:0000256" key="2">
    <source>
        <dbReference type="ARBA" id="ARBA00022857"/>
    </source>
</evidence>
<dbReference type="PANTHER" id="PTHR43827:SF3">
    <property type="entry name" value="NADP-DEPENDENT OXIDOREDUCTASE DOMAIN-CONTAINING PROTEIN"/>
    <property type="match status" value="1"/>
</dbReference>
<comment type="similarity">
    <text evidence="1">Belongs to the aldo/keto reductase family.</text>
</comment>
<feature type="domain" description="NADP-dependent oxidoreductase" evidence="4">
    <location>
        <begin position="54"/>
        <end position="197"/>
    </location>
</feature>
<comment type="caution">
    <text evidence="5">The sequence shown here is derived from an EMBL/GenBank/DDBJ whole genome shotgun (WGS) entry which is preliminary data.</text>
</comment>
<dbReference type="Gene3D" id="3.20.20.100">
    <property type="entry name" value="NADP-dependent oxidoreductase domain"/>
    <property type="match status" value="1"/>
</dbReference>
<dbReference type="SUPFAM" id="SSF51430">
    <property type="entry name" value="NAD(P)-linked oxidoreductase"/>
    <property type="match status" value="1"/>
</dbReference>
<accession>A0ABR4CX63</accession>
<reference evidence="5 6" key="1">
    <citation type="journal article" date="2024" name="Commun. Biol.">
        <title>Comparative genomic analysis of thermophilic fungi reveals convergent evolutionary adaptations and gene losses.</title>
        <authorList>
            <person name="Steindorff A.S."/>
            <person name="Aguilar-Pontes M.V."/>
            <person name="Robinson A.J."/>
            <person name="Andreopoulos B."/>
            <person name="LaButti K."/>
            <person name="Kuo A."/>
            <person name="Mondo S."/>
            <person name="Riley R."/>
            <person name="Otillar R."/>
            <person name="Haridas S."/>
            <person name="Lipzen A."/>
            <person name="Grimwood J."/>
            <person name="Schmutz J."/>
            <person name="Clum A."/>
            <person name="Reid I.D."/>
            <person name="Moisan M.C."/>
            <person name="Butler G."/>
            <person name="Nguyen T.T.M."/>
            <person name="Dewar K."/>
            <person name="Conant G."/>
            <person name="Drula E."/>
            <person name="Henrissat B."/>
            <person name="Hansel C."/>
            <person name="Singer S."/>
            <person name="Hutchinson M.I."/>
            <person name="de Vries R.P."/>
            <person name="Natvig D.O."/>
            <person name="Powell A.J."/>
            <person name="Tsang A."/>
            <person name="Grigoriev I.V."/>
        </authorList>
    </citation>
    <scope>NUCLEOTIDE SEQUENCE [LARGE SCALE GENOMIC DNA]</scope>
    <source>
        <strain evidence="5 6">CBS 494.80</strain>
    </source>
</reference>
<protein>
    <recommendedName>
        <fullName evidence="4">NADP-dependent oxidoreductase domain-containing protein</fullName>
    </recommendedName>
</protein>
<sequence>MAHYIPNILLNDGNHIPAFGIGFHHSVTTVSDQISVALQLGIRHIQVTSLDLLEAIRLAIEQSAMSWTYIFISAKVGRGADLRQEVEDILLQLKRPYLDMCLLDSRWPGTQDRLINAWTVMEDIKARGLARSIGVSNNWSKEQLEIIFAEARHYLPAINEQEFHPFCNQEDYLQWTKCCGIVTCSFRLLEQFIQESKKYPAFTTNILTPRSVLRWIQLSGVITFELVEQLKMYETSQTHNQYQAIKALATLRPRLEGHGASRALKEEKLVAEMGEREACRAVEKERSVIR</sequence>
<name>A0ABR4CX63_9HELO</name>
<keyword evidence="3" id="KW-0560">Oxidoreductase</keyword>
<organism evidence="5 6">
    <name type="scientific">Oculimacula yallundae</name>
    <dbReference type="NCBI Taxonomy" id="86028"/>
    <lineage>
        <taxon>Eukaryota</taxon>
        <taxon>Fungi</taxon>
        <taxon>Dikarya</taxon>
        <taxon>Ascomycota</taxon>
        <taxon>Pezizomycotina</taxon>
        <taxon>Leotiomycetes</taxon>
        <taxon>Helotiales</taxon>
        <taxon>Ploettnerulaceae</taxon>
        <taxon>Oculimacula</taxon>
    </lineage>
</organism>
<dbReference type="InterPro" id="IPR036812">
    <property type="entry name" value="NAD(P)_OxRdtase_dom_sf"/>
</dbReference>
<evidence type="ECO:0000313" key="6">
    <source>
        <dbReference type="Proteomes" id="UP001595075"/>
    </source>
</evidence>
<dbReference type="PRINTS" id="PR00069">
    <property type="entry name" value="ALDKETRDTASE"/>
</dbReference>
<dbReference type="InterPro" id="IPR023210">
    <property type="entry name" value="NADP_OxRdtase_dom"/>
</dbReference>
<evidence type="ECO:0000256" key="1">
    <source>
        <dbReference type="ARBA" id="ARBA00007905"/>
    </source>
</evidence>
<keyword evidence="2" id="KW-0521">NADP</keyword>